<evidence type="ECO:0000313" key="1">
    <source>
        <dbReference type="EMBL" id="TRZ29102.1"/>
    </source>
</evidence>
<dbReference type="EMBL" id="PDXQ01000002">
    <property type="protein sequence ID" value="TRZ29102.1"/>
    <property type="molecule type" value="Genomic_DNA"/>
</dbReference>
<dbReference type="Pfam" id="PF19807">
    <property type="entry name" value="DUF6290"/>
    <property type="match status" value="1"/>
</dbReference>
<name>A0A8B5VX33_ENTAV</name>
<dbReference type="InterPro" id="IPR046257">
    <property type="entry name" value="DUF6290"/>
</dbReference>
<dbReference type="Proteomes" id="UP000316316">
    <property type="component" value="Unassembled WGS sequence"/>
</dbReference>
<reference evidence="1 2" key="1">
    <citation type="submission" date="2017-10" db="EMBL/GenBank/DDBJ databases">
        <title>FDA dAtabase for Regulatory Grade micrObial Sequences (FDA-ARGOS): Supporting development and validation of Infectious Disease Dx tests.</title>
        <authorList>
            <person name="Campos J."/>
            <person name="Goldberg B."/>
            <person name="Tallon L.J."/>
            <person name="Sadzewicz L."/>
            <person name="Sengamalay N."/>
            <person name="Ott S."/>
            <person name="Godinez A."/>
            <person name="Nagaraj S."/>
            <person name="Vyas G."/>
            <person name="Aluvathingal J."/>
            <person name="Nadendla S."/>
            <person name="Geyer C."/>
            <person name="Nandy P."/>
            <person name="Hobson J."/>
            <person name="Sichtig H."/>
        </authorList>
    </citation>
    <scope>NUCLEOTIDE SEQUENCE [LARGE SCALE GENOMIC DNA]</scope>
    <source>
        <strain evidence="1 2">FDAARGOS_185</strain>
    </source>
</reference>
<accession>A0A8B5VX33</accession>
<evidence type="ECO:0000313" key="2">
    <source>
        <dbReference type="Proteomes" id="UP000316316"/>
    </source>
</evidence>
<protein>
    <submittedName>
        <fullName evidence="1">Toxin-antitoxin system antitoxin subunit</fullName>
    </submittedName>
</protein>
<proteinExistence type="predicted"/>
<dbReference type="AlphaFoldDB" id="A0A8B5VX33"/>
<dbReference type="NCBIfam" id="NF046040">
    <property type="entry name" value="RelB_antitoxin"/>
    <property type="match status" value="1"/>
</dbReference>
<organism evidence="1 2">
    <name type="scientific">Enterococcus avium</name>
    <name type="common">Streptococcus avium</name>
    <dbReference type="NCBI Taxonomy" id="33945"/>
    <lineage>
        <taxon>Bacteria</taxon>
        <taxon>Bacillati</taxon>
        <taxon>Bacillota</taxon>
        <taxon>Bacilli</taxon>
        <taxon>Lactobacillales</taxon>
        <taxon>Enterococcaceae</taxon>
        <taxon>Enterococcus</taxon>
    </lineage>
</organism>
<sequence>MSSITFRVSDEEKDFLLAMADLNGMTISELARTKLIESLEDQIDIDIYEKAIAEHKEHDESISHEEMKRELGL</sequence>
<comment type="caution">
    <text evidence="1">The sequence shown here is derived from an EMBL/GenBank/DDBJ whole genome shotgun (WGS) entry which is preliminary data.</text>
</comment>
<gene>
    <name evidence="1" type="ORF">AUF17_20670</name>
</gene>
<dbReference type="RefSeq" id="WP_144325969.1">
    <property type="nucleotide sequence ID" value="NZ_CAXOGR010000037.1"/>
</dbReference>